<dbReference type="GO" id="GO:0016747">
    <property type="term" value="F:acyltransferase activity, transferring groups other than amino-acyl groups"/>
    <property type="evidence" value="ECO:0007669"/>
    <property type="project" value="InterPro"/>
</dbReference>
<evidence type="ECO:0000313" key="3">
    <source>
        <dbReference type="EMBL" id="EAL70883.1"/>
    </source>
</evidence>
<dbReference type="SMR" id="Q557G0"/>
<proteinExistence type="predicted"/>
<name>Q557G0_DICDI</name>
<evidence type="ECO:0000259" key="1">
    <source>
        <dbReference type="PROSITE" id="PS51186"/>
    </source>
</evidence>
<reference evidence="2 4" key="1">
    <citation type="journal article" date="2002" name="Nature">
        <title>Sequence and analysis of chromosome 2 of Dictyostelium discoideum.</title>
        <authorList>
            <consortium name="Dictyostelium Genome Sequencing Consortium"/>
            <person name="Glockner G."/>
            <person name="Eichinger L."/>
            <person name="Szafranski K."/>
            <person name="Pachebat J.A."/>
            <person name="Bankier A.T."/>
            <person name="Dear P.H."/>
            <person name="Lehmann R."/>
            <person name="Baumgart C."/>
            <person name="Parra G."/>
            <person name="Abril J.F."/>
            <person name="Guigo R."/>
            <person name="Kumpf K."/>
            <person name="Tunggal B."/>
            <person name="Cox E."/>
            <person name="Quail M.A."/>
            <person name="Platzer M."/>
            <person name="Rosenthal A."/>
            <person name="Noegel A.A."/>
        </authorList>
    </citation>
    <scope>NUCLEOTIDE SEQUENCE [LARGE SCALE GENOMIC DNA]</scope>
    <source>
        <strain evidence="2 4">AX4</strain>
    </source>
</reference>
<dbReference type="Pfam" id="PF13302">
    <property type="entry name" value="Acetyltransf_3"/>
    <property type="match status" value="1"/>
</dbReference>
<dbReference type="EMBL" id="AAFI02000009">
    <property type="protein sequence ID" value="EAL70883.1"/>
    <property type="molecule type" value="Genomic_DNA"/>
</dbReference>
<dbReference type="Proteomes" id="UP000002195">
    <property type="component" value="Unassembled WGS sequence"/>
</dbReference>
<evidence type="ECO:0000313" key="4">
    <source>
        <dbReference type="Proteomes" id="UP000002195"/>
    </source>
</evidence>
<dbReference type="InterPro" id="IPR016181">
    <property type="entry name" value="Acyl_CoA_acyltransferase"/>
</dbReference>
<dbReference type="SUPFAM" id="SSF55729">
    <property type="entry name" value="Acyl-CoA N-acyltransferases (Nat)"/>
    <property type="match status" value="1"/>
</dbReference>
<dbReference type="PANTHER" id="PTHR43792:SF10">
    <property type="entry name" value="N-ACETYLTRANSFERASE DOMAIN-CONTAINING PROTEIN"/>
    <property type="match status" value="1"/>
</dbReference>
<sequence>MTIYNYKNYNNKINESTVEFYIDDKVDESEKKGLNVKIITDRLLIRNITNDIKDRETFYQLLCDPVNTVKYGYGVQTKEQVDQDVDQWIEGWKNQDVCNGLMVFNKLNNDFIGHVMFMYGKVDGEAELAIIIDKNHWGKGYGSEMLEVLVHCMSDAIKKENHLISTGPGLIGKPLYTIYATARIDNFGSLSIIQKAGLKYYHQEMLYGFERKFFRIDL</sequence>
<dbReference type="PaxDb" id="44689-DDB0217113"/>
<reference evidence="2 4" key="2">
    <citation type="journal article" date="2005" name="Nature">
        <title>The genome of the social amoeba Dictyostelium discoideum.</title>
        <authorList>
            <consortium name="The Dictyostelium discoideum Sequencing Consortium"/>
            <person name="Eichinger L."/>
            <person name="Pachebat J.A."/>
            <person name="Glockner G."/>
            <person name="Rajandream M.A."/>
            <person name="Sucgang R."/>
            <person name="Berriman M."/>
            <person name="Song J."/>
            <person name="Olsen R."/>
            <person name="Szafranski K."/>
            <person name="Xu Q."/>
            <person name="Tunggal B."/>
            <person name="Kummerfeld S."/>
            <person name="Madera M."/>
            <person name="Konfortov B.A."/>
            <person name="Rivero F."/>
            <person name="Bankier A.T."/>
            <person name="Lehmann R."/>
            <person name="Hamlin N."/>
            <person name="Davies R."/>
            <person name="Gaudet P."/>
            <person name="Fey P."/>
            <person name="Pilcher K."/>
            <person name="Chen G."/>
            <person name="Saunders D."/>
            <person name="Sodergren E."/>
            <person name="Davis P."/>
            <person name="Kerhornou A."/>
            <person name="Nie X."/>
            <person name="Hall N."/>
            <person name="Anjard C."/>
            <person name="Hemphill L."/>
            <person name="Bason N."/>
            <person name="Farbrother P."/>
            <person name="Desany B."/>
            <person name="Just E."/>
            <person name="Morio T."/>
            <person name="Rost R."/>
            <person name="Churcher C."/>
            <person name="Cooper J."/>
            <person name="Haydock S."/>
            <person name="van Driessche N."/>
            <person name="Cronin A."/>
            <person name="Goodhead I."/>
            <person name="Muzny D."/>
            <person name="Mourier T."/>
            <person name="Pain A."/>
            <person name="Lu M."/>
            <person name="Harper D."/>
            <person name="Lindsay R."/>
            <person name="Hauser H."/>
            <person name="James K."/>
            <person name="Quiles M."/>
            <person name="Madan Babu M."/>
            <person name="Saito T."/>
            <person name="Buchrieser C."/>
            <person name="Wardroper A."/>
            <person name="Felder M."/>
            <person name="Thangavelu M."/>
            <person name="Johnson D."/>
            <person name="Knights A."/>
            <person name="Loulseged H."/>
            <person name="Mungall K."/>
            <person name="Oliver K."/>
            <person name="Price C."/>
            <person name="Quail M.A."/>
            <person name="Urushihara H."/>
            <person name="Hernandez J."/>
            <person name="Rabbinowitsch E."/>
            <person name="Steffen D."/>
            <person name="Sanders M."/>
            <person name="Ma J."/>
            <person name="Kohara Y."/>
            <person name="Sharp S."/>
            <person name="Simmonds M."/>
            <person name="Spiegler S."/>
            <person name="Tivey A."/>
            <person name="Sugano S."/>
            <person name="White B."/>
            <person name="Walker D."/>
            <person name="Woodward J."/>
            <person name="Winckler T."/>
            <person name="Tanaka Y."/>
            <person name="Shaulsky G."/>
            <person name="Schleicher M."/>
            <person name="Weinstock G."/>
            <person name="Rosenthal A."/>
            <person name="Cox E.C."/>
            <person name="Chisholm R.L."/>
            <person name="Gibbs R."/>
            <person name="Loomis W.F."/>
            <person name="Platzer M."/>
            <person name="Kay R.R."/>
            <person name="Williams J."/>
            <person name="Dear P.H."/>
            <person name="Noegel A.A."/>
            <person name="Barrell B."/>
            <person name="Kuspa A."/>
        </authorList>
    </citation>
    <scope>NUCLEOTIDE SEQUENCE [LARGE SCALE GENOMIC DNA]</scope>
    <source>
        <strain evidence="2 4">AX4</strain>
    </source>
</reference>
<protein>
    <recommendedName>
        <fullName evidence="1">N-acetyltransferase domain-containing protein</fullName>
    </recommendedName>
</protein>
<dbReference type="EMBL" id="AAFI02000011">
    <property type="protein sequence ID" value="EAL70620.1"/>
    <property type="molecule type" value="Genomic_DNA"/>
</dbReference>
<reference evidence="2" key="3">
    <citation type="submission" date="2009-08" db="EMBL/GenBank/DDBJ databases">
        <authorList>
            <consortium name="The Dictyostelium discoideum Sequencing Consortium"/>
            <person name="Eichinger L."/>
            <person name="Pachebat J.A."/>
            <person name="Gloeckner G."/>
            <person name="Rajandream M.-A."/>
            <person name="Sucgang R."/>
            <person name="Song J."/>
            <person name="Cox E.C."/>
            <person name="Tunggal B."/>
            <person name="Szafranski K."/>
            <person name="Konfortov B.A."/>
            <person name="Farbrother P."/>
            <person name="Bankier A.T."/>
            <person name="Lehmann R."/>
            <person name="Hamlin N."/>
            <person name="Xu Q."/>
            <person name="Davies R."/>
            <person name="Gaudet P."/>
            <person name="Fey P."/>
            <person name="Pilcher K."/>
            <person name="Chen G."/>
            <person name="Saunders D."/>
            <person name="Sodergren E."/>
            <person name="Davis P."/>
            <person name="Nie X."/>
            <person name="Kerhornou A."/>
            <person name="Hemphill L."/>
            <person name="Bason N."/>
            <person name="Berriman M."/>
            <person name="Desany B."/>
            <person name="Churcher C."/>
            <person name="Cooper J."/>
            <person name="van Driessche N."/>
            <person name="Cronin A."/>
            <person name="Goodhead I."/>
            <person name="Muzny D."/>
            <person name="Hall N."/>
            <person name="Harper D."/>
            <person name="Lindsay R."/>
            <person name="Hauser H."/>
            <person name="James K."/>
            <person name="Quiles M."/>
            <person name="Buchrieser C."/>
            <person name="Wardroper A."/>
            <person name="Thangavelu M."/>
            <person name="Johnson D."/>
            <person name="Knights A."/>
            <person name="Loulseged H."/>
            <person name="Mungall K."/>
            <person name="Price C."/>
            <person name="Ma J."/>
            <person name="Quail M."/>
            <person name="Hernandez J."/>
            <person name="Rabbinowitsch E."/>
            <person name="Steffen D."/>
            <person name="Sanders M."/>
            <person name="Weinstock G."/>
            <person name="Sharp S."/>
            <person name="Just E."/>
            <person name="Shaulsky G."/>
            <person name="Simmonds M."/>
            <person name="Tivey A."/>
            <person name="White B."/>
            <person name="Walker D."/>
            <person name="Woodward J."/>
            <person name="Winckler T."/>
            <person name="Schleicher M."/>
            <person name="Rosenthal A."/>
            <person name="Rivero F."/>
            <person name="Chisholm R.L."/>
            <person name="Gibbs R."/>
            <person name="Loomis W.F."/>
            <person name="Platzer M."/>
            <person name="Kay R.R."/>
            <person name="Williams J."/>
            <person name="Dear P.H."/>
            <person name="Noegel A.A."/>
            <person name="Barrell B."/>
            <person name="Kuspa A."/>
        </authorList>
    </citation>
    <scope>NUCLEOTIDE SEQUENCE</scope>
    <source>
        <strain evidence="2">AX4</strain>
    </source>
</reference>
<feature type="domain" description="N-acetyltransferase" evidence="1">
    <location>
        <begin position="43"/>
        <end position="218"/>
    </location>
</feature>
<dbReference type="AlphaFoldDB" id="Q557G0"/>
<dbReference type="eggNOG" id="ENOG502RH8M">
    <property type="taxonomic scope" value="Eukaryota"/>
</dbReference>
<dbReference type="KEGG" id="ddi:DDB_G0273859"/>
<dbReference type="OMA" id="ECWENND"/>
<dbReference type="PROSITE" id="PS51186">
    <property type="entry name" value="GNAT"/>
    <property type="match status" value="1"/>
</dbReference>
<dbReference type="dictyBase" id="DDB_G0273859"/>
<dbReference type="dictyBase" id="DDB_G0273331"/>
<dbReference type="KEGG" id="ddi:DDB_G0273331"/>
<evidence type="ECO:0000313" key="2">
    <source>
        <dbReference type="EMBL" id="EAL70620.1"/>
    </source>
</evidence>
<dbReference type="RefSeq" id="XP_644705.1">
    <property type="nucleotide sequence ID" value="XM_639613.1"/>
</dbReference>
<gene>
    <name evidence="3" type="ORF">DDB_G0273331</name>
    <name evidence="2" type="ORF">DDB_G0273859</name>
</gene>
<dbReference type="InterPro" id="IPR000182">
    <property type="entry name" value="GNAT_dom"/>
</dbReference>
<keyword evidence="4" id="KW-1185">Reference proteome</keyword>
<dbReference type="PANTHER" id="PTHR43792">
    <property type="entry name" value="GNAT FAMILY, PUTATIVE (AFU_ORTHOLOGUE AFUA_3G00765)-RELATED-RELATED"/>
    <property type="match status" value="1"/>
</dbReference>
<dbReference type="HOGENOM" id="CLU_1268919_0_0_1"/>
<accession>Q557G0</accession>
<comment type="caution">
    <text evidence="2">The sequence shown here is derived from an EMBL/GenBank/DDBJ whole genome shotgun (WGS) entry which is preliminary data.</text>
</comment>
<dbReference type="VEuPathDB" id="AmoebaDB:DDB_G0273859"/>
<dbReference type="Gene3D" id="3.40.630.30">
    <property type="match status" value="1"/>
</dbReference>
<dbReference type="RefSeq" id="XP_644546.1">
    <property type="nucleotide sequence ID" value="XM_639454.1"/>
</dbReference>
<dbReference type="GeneID" id="8619172"/>
<dbReference type="InterPro" id="IPR051531">
    <property type="entry name" value="N-acetyltransferase"/>
</dbReference>
<organism evidence="2 4">
    <name type="scientific">Dictyostelium discoideum</name>
    <name type="common">Social amoeba</name>
    <dbReference type="NCBI Taxonomy" id="44689"/>
    <lineage>
        <taxon>Eukaryota</taxon>
        <taxon>Amoebozoa</taxon>
        <taxon>Evosea</taxon>
        <taxon>Eumycetozoa</taxon>
        <taxon>Dictyostelia</taxon>
        <taxon>Dictyosteliales</taxon>
        <taxon>Dictyosteliaceae</taxon>
        <taxon>Dictyostelium</taxon>
    </lineage>
</organism>
<dbReference type="GeneID" id="8618804"/>